<evidence type="ECO:0000313" key="2">
    <source>
        <dbReference type="Proteomes" id="UP000653674"/>
    </source>
</evidence>
<name>A0A8J3LWU2_9ACTN</name>
<reference evidence="1" key="1">
    <citation type="submission" date="2021-01" db="EMBL/GenBank/DDBJ databases">
        <title>Whole genome shotgun sequence of Planosporangium flavigriseum NBRC 105377.</title>
        <authorList>
            <person name="Komaki H."/>
            <person name="Tamura T."/>
        </authorList>
    </citation>
    <scope>NUCLEOTIDE SEQUENCE</scope>
    <source>
        <strain evidence="1">NBRC 105377</strain>
    </source>
</reference>
<evidence type="ECO:0000313" key="1">
    <source>
        <dbReference type="EMBL" id="GIG75021.1"/>
    </source>
</evidence>
<organism evidence="1 2">
    <name type="scientific">Planosporangium flavigriseum</name>
    <dbReference type="NCBI Taxonomy" id="373681"/>
    <lineage>
        <taxon>Bacteria</taxon>
        <taxon>Bacillati</taxon>
        <taxon>Actinomycetota</taxon>
        <taxon>Actinomycetes</taxon>
        <taxon>Micromonosporales</taxon>
        <taxon>Micromonosporaceae</taxon>
        <taxon>Planosporangium</taxon>
    </lineage>
</organism>
<proteinExistence type="predicted"/>
<keyword evidence="2" id="KW-1185">Reference proteome</keyword>
<dbReference type="EMBL" id="BONU01000025">
    <property type="protein sequence ID" value="GIG75021.1"/>
    <property type="molecule type" value="Genomic_DNA"/>
</dbReference>
<protein>
    <submittedName>
        <fullName evidence="1">Uncharacterized protein</fullName>
    </submittedName>
</protein>
<dbReference type="AlphaFoldDB" id="A0A8J3LWU2"/>
<comment type="caution">
    <text evidence="1">The sequence shown here is derived from an EMBL/GenBank/DDBJ whole genome shotgun (WGS) entry which is preliminary data.</text>
</comment>
<gene>
    <name evidence="1" type="ORF">Pfl04_34250</name>
</gene>
<sequence length="53" mass="6295">MTGFLEPRTESRRTYRWEQEGSKRLNDLYRLRFESRARQLESIKGLSCGDAEA</sequence>
<accession>A0A8J3LWU2</accession>
<dbReference type="Proteomes" id="UP000653674">
    <property type="component" value="Unassembled WGS sequence"/>
</dbReference>